<dbReference type="NCBIfam" id="TIGR01909">
    <property type="entry name" value="C_GCAxxG_C_C"/>
    <property type="match status" value="1"/>
</dbReference>
<keyword evidence="2" id="KW-1185">Reference proteome</keyword>
<dbReference type="InterPro" id="IPR010181">
    <property type="entry name" value="CGCAxxGCC_motif"/>
</dbReference>
<sequence>MSLVEYGEKYYREGGFNCAESVLHAANEYYGLGLHEHDMRCMAGFGGGMFVGSVCGALVGAQAALSAMIIEVKAHDQMEEIRPASQRLHRNFRNAYNAVECKDIKKDWHTKELKCWKTVEQACRVLEQTVNELELPQAATE</sequence>
<dbReference type="RefSeq" id="WP_067557607.1">
    <property type="nucleotide sequence ID" value="NZ_CANSHE010000021.1"/>
</dbReference>
<dbReference type="KEGG" id="fro:AALO17_16340"/>
<dbReference type="Pfam" id="PF09719">
    <property type="entry name" value="C_GCAxxG_C_C"/>
    <property type="match status" value="1"/>
</dbReference>
<accession>A0A140DVU1</accession>
<dbReference type="GeneID" id="78478305"/>
<dbReference type="AlphaFoldDB" id="A0A140DVU1"/>
<organism evidence="1 2">
    <name type="scientific">Faecalibaculum rodentium</name>
    <dbReference type="NCBI Taxonomy" id="1702221"/>
    <lineage>
        <taxon>Bacteria</taxon>
        <taxon>Bacillati</taxon>
        <taxon>Bacillota</taxon>
        <taxon>Erysipelotrichia</taxon>
        <taxon>Erysipelotrichales</taxon>
        <taxon>Erysipelotrichaceae</taxon>
        <taxon>Faecalibaculum</taxon>
    </lineage>
</organism>
<dbReference type="EMBL" id="CP011391">
    <property type="protein sequence ID" value="AMK54768.1"/>
    <property type="molecule type" value="Genomic_DNA"/>
</dbReference>
<evidence type="ECO:0000313" key="2">
    <source>
        <dbReference type="Proteomes" id="UP000069771"/>
    </source>
</evidence>
<reference evidence="1 2" key="1">
    <citation type="journal article" date="2016" name="Gut Pathog.">
        <title>Whole genome sequencing of "Faecalibaculum rodentium" ALO17, isolated from C57BL/6J laboratory mouse feces.</title>
        <authorList>
            <person name="Lim S."/>
            <person name="Chang D.H."/>
            <person name="Ahn S."/>
            <person name="Kim B.C."/>
        </authorList>
    </citation>
    <scope>NUCLEOTIDE SEQUENCE [LARGE SCALE GENOMIC DNA]</scope>
    <source>
        <strain evidence="1 2">Alo17</strain>
    </source>
</reference>
<dbReference type="Proteomes" id="UP000069771">
    <property type="component" value="Chromosome"/>
</dbReference>
<name>A0A140DVU1_9FIRM</name>
<gene>
    <name evidence="1" type="ORF">AALO17_16340</name>
</gene>
<proteinExistence type="predicted"/>
<protein>
    <submittedName>
        <fullName evidence="1">C_GCAxxG_C_C family probable redox protein</fullName>
    </submittedName>
</protein>
<dbReference type="OrthoDB" id="45689at2"/>
<dbReference type="STRING" id="1702221.AALO17_16340"/>
<evidence type="ECO:0000313" key="1">
    <source>
        <dbReference type="EMBL" id="AMK54768.1"/>
    </source>
</evidence>